<accession>A0A821UK17</accession>
<gene>
    <name evidence="1" type="ORF">PMACD_LOCUS10477</name>
</gene>
<evidence type="ECO:0000313" key="1">
    <source>
        <dbReference type="EMBL" id="CAF4891197.1"/>
    </source>
</evidence>
<reference evidence="1" key="1">
    <citation type="submission" date="2021-02" db="EMBL/GenBank/DDBJ databases">
        <authorList>
            <person name="Steward A R."/>
        </authorList>
    </citation>
    <scope>NUCLEOTIDE SEQUENCE</scope>
</reference>
<dbReference type="OrthoDB" id="6627079at2759"/>
<dbReference type="EMBL" id="CAJOBZ010000031">
    <property type="protein sequence ID" value="CAF4891197.1"/>
    <property type="molecule type" value="Genomic_DNA"/>
</dbReference>
<proteinExistence type="predicted"/>
<evidence type="ECO:0000313" key="2">
    <source>
        <dbReference type="Proteomes" id="UP000663880"/>
    </source>
</evidence>
<evidence type="ECO:0008006" key="3">
    <source>
        <dbReference type="Google" id="ProtNLM"/>
    </source>
</evidence>
<organism evidence="1 2">
    <name type="scientific">Pieris macdunnoughi</name>
    <dbReference type="NCBI Taxonomy" id="345717"/>
    <lineage>
        <taxon>Eukaryota</taxon>
        <taxon>Metazoa</taxon>
        <taxon>Ecdysozoa</taxon>
        <taxon>Arthropoda</taxon>
        <taxon>Hexapoda</taxon>
        <taxon>Insecta</taxon>
        <taxon>Pterygota</taxon>
        <taxon>Neoptera</taxon>
        <taxon>Endopterygota</taxon>
        <taxon>Lepidoptera</taxon>
        <taxon>Glossata</taxon>
        <taxon>Ditrysia</taxon>
        <taxon>Papilionoidea</taxon>
        <taxon>Pieridae</taxon>
        <taxon>Pierinae</taxon>
        <taxon>Pieris</taxon>
    </lineage>
</organism>
<keyword evidence="2" id="KW-1185">Reference proteome</keyword>
<comment type="caution">
    <text evidence="1">The sequence shown here is derived from an EMBL/GenBank/DDBJ whole genome shotgun (WGS) entry which is preliminary data.</text>
</comment>
<sequence length="92" mass="10615">MPQDPRSWLQPQKGFKKVKEELVMVVYFKLAYCGRICSNYLNLPKPQPVPGSTKEVPYVFLEDGAFALTTHMLKLYPGNHNDWFIILISSLQ</sequence>
<dbReference type="Proteomes" id="UP000663880">
    <property type="component" value="Unassembled WGS sequence"/>
</dbReference>
<name>A0A821UK17_9NEOP</name>
<dbReference type="AlphaFoldDB" id="A0A821UK17"/>
<protein>
    <recommendedName>
        <fullName evidence="3">DDE Tnp4 domain-containing protein</fullName>
    </recommendedName>
</protein>